<accession>A0A6A6D1Q9</accession>
<evidence type="ECO:0000256" key="1">
    <source>
        <dbReference type="SAM" id="SignalP"/>
    </source>
</evidence>
<reference evidence="2" key="1">
    <citation type="journal article" date="2020" name="Stud. Mycol.">
        <title>101 Dothideomycetes genomes: a test case for predicting lifestyles and emergence of pathogens.</title>
        <authorList>
            <person name="Haridas S."/>
            <person name="Albert R."/>
            <person name="Binder M."/>
            <person name="Bloem J."/>
            <person name="Labutti K."/>
            <person name="Salamov A."/>
            <person name="Andreopoulos B."/>
            <person name="Baker S."/>
            <person name="Barry K."/>
            <person name="Bills G."/>
            <person name="Bluhm B."/>
            <person name="Cannon C."/>
            <person name="Castanera R."/>
            <person name="Culley D."/>
            <person name="Daum C."/>
            <person name="Ezra D."/>
            <person name="Gonzalez J."/>
            <person name="Henrissat B."/>
            <person name="Kuo A."/>
            <person name="Liang C."/>
            <person name="Lipzen A."/>
            <person name="Lutzoni F."/>
            <person name="Magnuson J."/>
            <person name="Mondo S."/>
            <person name="Nolan M."/>
            <person name="Ohm R."/>
            <person name="Pangilinan J."/>
            <person name="Park H.-J."/>
            <person name="Ramirez L."/>
            <person name="Alfaro M."/>
            <person name="Sun H."/>
            <person name="Tritt A."/>
            <person name="Yoshinaga Y."/>
            <person name="Zwiers L.-H."/>
            <person name="Turgeon B."/>
            <person name="Goodwin S."/>
            <person name="Spatafora J."/>
            <person name="Crous P."/>
            <person name="Grigoriev I."/>
        </authorList>
    </citation>
    <scope>NUCLEOTIDE SEQUENCE</scope>
    <source>
        <strain evidence="2">ATCC 36951</strain>
    </source>
</reference>
<dbReference type="EMBL" id="ML993582">
    <property type="protein sequence ID" value="KAF2172019.1"/>
    <property type="molecule type" value="Genomic_DNA"/>
</dbReference>
<evidence type="ECO:0000313" key="2">
    <source>
        <dbReference type="EMBL" id="KAF2172019.1"/>
    </source>
</evidence>
<evidence type="ECO:0000313" key="3">
    <source>
        <dbReference type="Proteomes" id="UP000799537"/>
    </source>
</evidence>
<dbReference type="Proteomes" id="UP000799537">
    <property type="component" value="Unassembled WGS sequence"/>
</dbReference>
<dbReference type="RefSeq" id="XP_033672908.1">
    <property type="nucleotide sequence ID" value="XM_033804420.1"/>
</dbReference>
<dbReference type="GeneID" id="54557692"/>
<gene>
    <name evidence="2" type="ORF">M409DRAFT_18249</name>
</gene>
<organism evidence="2 3">
    <name type="scientific">Zasmidium cellare ATCC 36951</name>
    <dbReference type="NCBI Taxonomy" id="1080233"/>
    <lineage>
        <taxon>Eukaryota</taxon>
        <taxon>Fungi</taxon>
        <taxon>Dikarya</taxon>
        <taxon>Ascomycota</taxon>
        <taxon>Pezizomycotina</taxon>
        <taxon>Dothideomycetes</taxon>
        <taxon>Dothideomycetidae</taxon>
        <taxon>Mycosphaerellales</taxon>
        <taxon>Mycosphaerellaceae</taxon>
        <taxon>Zasmidium</taxon>
    </lineage>
</organism>
<protein>
    <submittedName>
        <fullName evidence="2">Uncharacterized protein</fullName>
    </submittedName>
</protein>
<proteinExistence type="predicted"/>
<name>A0A6A6D1Q9_ZASCE</name>
<feature type="signal peptide" evidence="1">
    <location>
        <begin position="1"/>
        <end position="17"/>
    </location>
</feature>
<keyword evidence="1" id="KW-0732">Signal</keyword>
<feature type="chain" id="PRO_5025415730" evidence="1">
    <location>
        <begin position="18"/>
        <end position="100"/>
    </location>
</feature>
<dbReference type="AlphaFoldDB" id="A0A6A6D1Q9"/>
<dbReference type="OrthoDB" id="5192261at2759"/>
<sequence length="100" mass="10405">MFLQTTLLAAVAILAHAQQDTSGNTLAEFDCSAATFPAGIDGDPPPISQFSNASSVTIDGSKVTNVDCQPDPKNPDNGQLAYCVFSDSRLDAGSVSIHFT</sequence>
<keyword evidence="3" id="KW-1185">Reference proteome</keyword>